<comment type="similarity">
    <text evidence="2">Belongs to the nucleobase:cation symporter-2 (NCS2) (TC 2.A.40) family. Azg-like subfamily.</text>
</comment>
<evidence type="ECO:0000256" key="2">
    <source>
        <dbReference type="ARBA" id="ARBA00005697"/>
    </source>
</evidence>
<dbReference type="PANTHER" id="PTHR43337">
    <property type="entry name" value="XANTHINE/URACIL PERMEASE C887.17-RELATED"/>
    <property type="match status" value="1"/>
</dbReference>
<evidence type="ECO:0000313" key="9">
    <source>
        <dbReference type="RefSeq" id="XP_014524538.1"/>
    </source>
</evidence>
<dbReference type="GeneID" id="106780743"/>
<dbReference type="Pfam" id="PF00860">
    <property type="entry name" value="Xan_ur_permease"/>
    <property type="match status" value="1"/>
</dbReference>
<dbReference type="Proteomes" id="UP000087766">
    <property type="component" value="Unplaced"/>
</dbReference>
<reference evidence="9" key="1">
    <citation type="submission" date="2025-08" db="UniProtKB">
        <authorList>
            <consortium name="RefSeq"/>
        </authorList>
    </citation>
    <scope>IDENTIFICATION</scope>
    <source>
        <tissue evidence="9">Leaf</tissue>
    </source>
</reference>
<proteinExistence type="inferred from homology"/>
<feature type="transmembrane region" description="Helical" evidence="7">
    <location>
        <begin position="20"/>
        <end position="41"/>
    </location>
</feature>
<keyword evidence="6 7" id="KW-0472">Membrane</keyword>
<dbReference type="PANTHER" id="PTHR43337:SF1">
    <property type="entry name" value="XANTHINE_URACIL PERMEASE C887.17-RELATED"/>
    <property type="match status" value="1"/>
</dbReference>
<keyword evidence="3" id="KW-0813">Transport</keyword>
<dbReference type="RefSeq" id="XP_014524538.1">
    <property type="nucleotide sequence ID" value="XM_014669052.1"/>
</dbReference>
<dbReference type="GO" id="GO:0012505">
    <property type="term" value="C:endomembrane system"/>
    <property type="evidence" value="ECO:0007669"/>
    <property type="project" value="UniProtKB-SubCell"/>
</dbReference>
<gene>
    <name evidence="9" type="primary">LOC106780743</name>
</gene>
<dbReference type="KEGG" id="vra:106780743"/>
<accession>A0A1S3W1G8</accession>
<dbReference type="InterPro" id="IPR006043">
    <property type="entry name" value="NCS2"/>
</dbReference>
<dbReference type="STRING" id="3916.A0A1S3W1G8"/>
<dbReference type="InterPro" id="IPR045018">
    <property type="entry name" value="Azg-like"/>
</dbReference>
<evidence type="ECO:0000256" key="6">
    <source>
        <dbReference type="ARBA" id="ARBA00023136"/>
    </source>
</evidence>
<evidence type="ECO:0000256" key="3">
    <source>
        <dbReference type="ARBA" id="ARBA00022448"/>
    </source>
</evidence>
<feature type="transmembrane region" description="Helical" evidence="7">
    <location>
        <begin position="165"/>
        <end position="185"/>
    </location>
</feature>
<evidence type="ECO:0000256" key="4">
    <source>
        <dbReference type="ARBA" id="ARBA00022692"/>
    </source>
</evidence>
<keyword evidence="5 7" id="KW-1133">Transmembrane helix</keyword>
<evidence type="ECO:0000256" key="1">
    <source>
        <dbReference type="ARBA" id="ARBA00004127"/>
    </source>
</evidence>
<comment type="subcellular location">
    <subcellularLocation>
        <location evidence="1">Endomembrane system</location>
        <topology evidence="1">Multi-pass membrane protein</topology>
    </subcellularLocation>
</comment>
<dbReference type="GO" id="GO:0005886">
    <property type="term" value="C:plasma membrane"/>
    <property type="evidence" value="ECO:0007669"/>
    <property type="project" value="TreeGrafter"/>
</dbReference>
<feature type="transmembrane region" description="Helical" evidence="7">
    <location>
        <begin position="103"/>
        <end position="122"/>
    </location>
</feature>
<protein>
    <submittedName>
        <fullName evidence="9">Uncharacterized protein LOC106780743</fullName>
    </submittedName>
</protein>
<dbReference type="OrthoDB" id="431212at2759"/>
<dbReference type="GO" id="GO:0005345">
    <property type="term" value="F:purine nucleobase transmembrane transporter activity"/>
    <property type="evidence" value="ECO:0007669"/>
    <property type="project" value="TreeGrafter"/>
</dbReference>
<organism evidence="8 9">
    <name type="scientific">Vigna radiata var. radiata</name>
    <name type="common">Mung bean</name>
    <name type="synonym">Phaseolus aureus</name>
    <dbReference type="NCBI Taxonomy" id="3916"/>
    <lineage>
        <taxon>Eukaryota</taxon>
        <taxon>Viridiplantae</taxon>
        <taxon>Streptophyta</taxon>
        <taxon>Embryophyta</taxon>
        <taxon>Tracheophyta</taxon>
        <taxon>Spermatophyta</taxon>
        <taxon>Magnoliopsida</taxon>
        <taxon>eudicotyledons</taxon>
        <taxon>Gunneridae</taxon>
        <taxon>Pentapetalae</taxon>
        <taxon>rosids</taxon>
        <taxon>fabids</taxon>
        <taxon>Fabales</taxon>
        <taxon>Fabaceae</taxon>
        <taxon>Papilionoideae</taxon>
        <taxon>50 kb inversion clade</taxon>
        <taxon>NPAAA clade</taxon>
        <taxon>indigoferoid/millettioid clade</taxon>
        <taxon>Phaseoleae</taxon>
        <taxon>Vigna</taxon>
    </lineage>
</organism>
<feature type="transmembrane region" description="Helical" evidence="7">
    <location>
        <begin position="71"/>
        <end position="91"/>
    </location>
</feature>
<evidence type="ECO:0000313" key="8">
    <source>
        <dbReference type="Proteomes" id="UP000087766"/>
    </source>
</evidence>
<feature type="non-terminal residue" evidence="9">
    <location>
        <position position="273"/>
    </location>
</feature>
<keyword evidence="8" id="KW-1185">Reference proteome</keyword>
<dbReference type="AlphaFoldDB" id="A0A1S3W1G8"/>
<keyword evidence="4 7" id="KW-0812">Transmembrane</keyword>
<evidence type="ECO:0000256" key="7">
    <source>
        <dbReference type="SAM" id="Phobius"/>
    </source>
</evidence>
<evidence type="ECO:0000256" key="5">
    <source>
        <dbReference type="ARBA" id="ARBA00022989"/>
    </source>
</evidence>
<feature type="transmembrane region" description="Helical" evidence="7">
    <location>
        <begin position="142"/>
        <end position="160"/>
    </location>
</feature>
<feature type="transmembrane region" description="Helical" evidence="7">
    <location>
        <begin position="214"/>
        <end position="234"/>
    </location>
</feature>
<sequence>MVYILAVNPYVLGEAGMPKAALFTATTLASIFGTISMAFIANVPIAQAPGMGLNAFFAFSVVNTMGYSWQFALTAVFIEGLIFIILTVFNIRESIINSVPKTLKNAIPAGIGLFIAFIGLRNAKIIVPHEQTLVTLGKLSDLEIWITLFGLILVGILTALNVKGAILISVIAATLLGIPLHITHIPKESLISLPPSITPIFAQFEWTQFFTTDMLVVVFTFLFVNLFDTVGTLWGVASKASLIKPDGSFPKMRKALFADAIGTTVGAILGVSP</sequence>
<name>A0A1S3W1G8_VIGRR</name>